<evidence type="ECO:0000256" key="4">
    <source>
        <dbReference type="ARBA" id="ARBA00022692"/>
    </source>
</evidence>
<keyword evidence="10" id="KW-0675">Receptor</keyword>
<sequence length="316" mass="35219">MENQTWSGDILLLEGLKVTPQYSFPVFILLLLLYIFIMVSNIGLTVLICMERSLHQPMYLLFCNLSINDVIGATAIIPCLLGNIFTASANRYISYIECVIQAFFFHLHIGTSLSVLMIMAYDRHVAICNPLQYSNIMTNKMLLKLSAFAWGVIIFMVGILIGLSVRLSRCRITISYPFCDNASLFKLSCDSVLINNIYGLGYTVVLLGSSLGSTVLTYLKIAIACLTSKNRVLNSRALQTCTTHLALYVIMMVSGLSSVALHRFPYLAEKGKVASILIMVVPPALNAVIYGLQIKQIRLKIVALFYRNKVTLMDMQ</sequence>
<evidence type="ECO:0000256" key="7">
    <source>
        <dbReference type="ARBA" id="ARBA00023040"/>
    </source>
</evidence>
<evidence type="ECO:0000256" key="8">
    <source>
        <dbReference type="ARBA" id="ARBA00023136"/>
    </source>
</evidence>
<dbReference type="PANTHER" id="PTHR26451:SF109">
    <property type="entry name" value="ODORANT RECEPTOR-RELATED"/>
    <property type="match status" value="1"/>
</dbReference>
<feature type="transmembrane region" description="Helical" evidence="13">
    <location>
        <begin position="22"/>
        <end position="47"/>
    </location>
</feature>
<dbReference type="EMBL" id="JANIIK010000115">
    <property type="protein sequence ID" value="KAJ3589470.1"/>
    <property type="molecule type" value="Genomic_DNA"/>
</dbReference>
<keyword evidence="9" id="KW-1015">Disulfide bond</keyword>
<evidence type="ECO:0000313" key="15">
    <source>
        <dbReference type="EMBL" id="KAJ3589470.1"/>
    </source>
</evidence>
<keyword evidence="6 13" id="KW-1133">Transmembrane helix</keyword>
<keyword evidence="4 13" id="KW-0812">Transmembrane</keyword>
<keyword evidence="12" id="KW-0807">Transducer</keyword>
<reference evidence="15" key="1">
    <citation type="submission" date="2022-07" db="EMBL/GenBank/DDBJ databases">
        <title>Chromosome-level genome of Muraenolepis orangiensis.</title>
        <authorList>
            <person name="Kim J."/>
        </authorList>
    </citation>
    <scope>NUCLEOTIDE SEQUENCE</scope>
    <source>
        <strain evidence="15">KU_S4_2022</strain>
        <tissue evidence="15">Muscle</tissue>
    </source>
</reference>
<dbReference type="AlphaFoldDB" id="A0A9Q0DIV4"/>
<evidence type="ECO:0000256" key="9">
    <source>
        <dbReference type="ARBA" id="ARBA00023157"/>
    </source>
</evidence>
<dbReference type="PANTHER" id="PTHR26451">
    <property type="entry name" value="G_PROTEIN_RECEP_F1_2 DOMAIN-CONTAINING PROTEIN"/>
    <property type="match status" value="1"/>
</dbReference>
<keyword evidence="11" id="KW-0325">Glycoprotein</keyword>
<dbReference type="InterPro" id="IPR052921">
    <property type="entry name" value="GPCR1_Superfamily_Member"/>
</dbReference>
<evidence type="ECO:0000256" key="2">
    <source>
        <dbReference type="ARBA" id="ARBA00022475"/>
    </source>
</evidence>
<feature type="transmembrane region" description="Helical" evidence="13">
    <location>
        <begin position="197"/>
        <end position="219"/>
    </location>
</feature>
<dbReference type="PROSITE" id="PS00237">
    <property type="entry name" value="G_PROTEIN_RECEP_F1_1"/>
    <property type="match status" value="1"/>
</dbReference>
<evidence type="ECO:0000256" key="10">
    <source>
        <dbReference type="ARBA" id="ARBA00023170"/>
    </source>
</evidence>
<evidence type="ECO:0000256" key="1">
    <source>
        <dbReference type="ARBA" id="ARBA00004651"/>
    </source>
</evidence>
<dbReference type="InterPro" id="IPR000276">
    <property type="entry name" value="GPCR_Rhodpsn"/>
</dbReference>
<dbReference type="Proteomes" id="UP001148018">
    <property type="component" value="Unassembled WGS sequence"/>
</dbReference>
<name>A0A9Q0DIV4_9TELE</name>
<protein>
    <recommendedName>
        <fullName evidence="14">G-protein coupled receptors family 1 profile domain-containing protein</fullName>
    </recommendedName>
</protein>
<evidence type="ECO:0000313" key="16">
    <source>
        <dbReference type="Proteomes" id="UP001148018"/>
    </source>
</evidence>
<dbReference type="PROSITE" id="PS50262">
    <property type="entry name" value="G_PROTEIN_RECEP_F1_2"/>
    <property type="match status" value="1"/>
</dbReference>
<organism evidence="15 16">
    <name type="scientific">Muraenolepis orangiensis</name>
    <name type="common">Patagonian moray cod</name>
    <dbReference type="NCBI Taxonomy" id="630683"/>
    <lineage>
        <taxon>Eukaryota</taxon>
        <taxon>Metazoa</taxon>
        <taxon>Chordata</taxon>
        <taxon>Craniata</taxon>
        <taxon>Vertebrata</taxon>
        <taxon>Euteleostomi</taxon>
        <taxon>Actinopterygii</taxon>
        <taxon>Neopterygii</taxon>
        <taxon>Teleostei</taxon>
        <taxon>Neoteleostei</taxon>
        <taxon>Acanthomorphata</taxon>
        <taxon>Zeiogadaria</taxon>
        <taxon>Gadariae</taxon>
        <taxon>Gadiformes</taxon>
        <taxon>Muraenolepidoidei</taxon>
        <taxon>Muraenolepididae</taxon>
        <taxon>Muraenolepis</taxon>
    </lineage>
</organism>
<proteinExistence type="predicted"/>
<dbReference type="OrthoDB" id="9615015at2759"/>
<keyword evidence="3" id="KW-0716">Sensory transduction</keyword>
<feature type="transmembrane region" description="Helical" evidence="13">
    <location>
        <begin position="142"/>
        <end position="163"/>
    </location>
</feature>
<dbReference type="InterPro" id="IPR017452">
    <property type="entry name" value="GPCR_Rhodpsn_7TM"/>
</dbReference>
<dbReference type="GO" id="GO:0005886">
    <property type="term" value="C:plasma membrane"/>
    <property type="evidence" value="ECO:0007669"/>
    <property type="project" value="UniProtKB-SubCell"/>
</dbReference>
<comment type="subcellular location">
    <subcellularLocation>
        <location evidence="1">Cell membrane</location>
        <topology evidence="1">Multi-pass membrane protein</topology>
    </subcellularLocation>
</comment>
<dbReference type="GO" id="GO:0005549">
    <property type="term" value="F:odorant binding"/>
    <property type="evidence" value="ECO:0007669"/>
    <property type="project" value="TreeGrafter"/>
</dbReference>
<keyword evidence="2" id="KW-1003">Cell membrane</keyword>
<dbReference type="InterPro" id="IPR000725">
    <property type="entry name" value="Olfact_rcpt"/>
</dbReference>
<accession>A0A9Q0DIV4</accession>
<dbReference type="SUPFAM" id="SSF81321">
    <property type="entry name" value="Family A G protein-coupled receptor-like"/>
    <property type="match status" value="1"/>
</dbReference>
<dbReference type="FunFam" id="1.20.1070.10:FF:000024">
    <property type="entry name" value="Olfactory receptor"/>
    <property type="match status" value="1"/>
</dbReference>
<feature type="transmembrane region" description="Helical" evidence="13">
    <location>
        <begin position="273"/>
        <end position="292"/>
    </location>
</feature>
<evidence type="ECO:0000259" key="14">
    <source>
        <dbReference type="PROSITE" id="PS50262"/>
    </source>
</evidence>
<comment type="caution">
    <text evidence="15">The sequence shown here is derived from an EMBL/GenBank/DDBJ whole genome shotgun (WGS) entry which is preliminary data.</text>
</comment>
<keyword evidence="7" id="KW-0297">G-protein coupled receptor</keyword>
<evidence type="ECO:0000256" key="13">
    <source>
        <dbReference type="SAM" id="Phobius"/>
    </source>
</evidence>
<evidence type="ECO:0000256" key="6">
    <source>
        <dbReference type="ARBA" id="ARBA00022989"/>
    </source>
</evidence>
<keyword evidence="8 13" id="KW-0472">Membrane</keyword>
<keyword evidence="5" id="KW-0552">Olfaction</keyword>
<evidence type="ECO:0000256" key="3">
    <source>
        <dbReference type="ARBA" id="ARBA00022606"/>
    </source>
</evidence>
<keyword evidence="16" id="KW-1185">Reference proteome</keyword>
<dbReference type="GO" id="GO:0004930">
    <property type="term" value="F:G protein-coupled receptor activity"/>
    <property type="evidence" value="ECO:0007669"/>
    <property type="project" value="UniProtKB-KW"/>
</dbReference>
<feature type="transmembrane region" description="Helical" evidence="13">
    <location>
        <begin position="59"/>
        <end position="86"/>
    </location>
</feature>
<dbReference type="Gene3D" id="1.20.1070.10">
    <property type="entry name" value="Rhodopsin 7-helix transmembrane proteins"/>
    <property type="match status" value="1"/>
</dbReference>
<dbReference type="Pfam" id="PF13853">
    <property type="entry name" value="7tm_4"/>
    <property type="match status" value="1"/>
</dbReference>
<evidence type="ECO:0000256" key="5">
    <source>
        <dbReference type="ARBA" id="ARBA00022725"/>
    </source>
</evidence>
<feature type="transmembrane region" description="Helical" evidence="13">
    <location>
        <begin position="92"/>
        <end position="121"/>
    </location>
</feature>
<dbReference type="PRINTS" id="PR00245">
    <property type="entry name" value="OLFACTORYR"/>
</dbReference>
<gene>
    <name evidence="15" type="ORF">NHX12_010315</name>
</gene>
<evidence type="ECO:0000256" key="12">
    <source>
        <dbReference type="ARBA" id="ARBA00023224"/>
    </source>
</evidence>
<feature type="transmembrane region" description="Helical" evidence="13">
    <location>
        <begin position="240"/>
        <end position="261"/>
    </location>
</feature>
<evidence type="ECO:0000256" key="11">
    <source>
        <dbReference type="ARBA" id="ARBA00023180"/>
    </source>
</evidence>
<dbReference type="GO" id="GO:0004984">
    <property type="term" value="F:olfactory receptor activity"/>
    <property type="evidence" value="ECO:0007669"/>
    <property type="project" value="InterPro"/>
</dbReference>
<feature type="domain" description="G-protein coupled receptors family 1 profile" evidence="14">
    <location>
        <begin position="40"/>
        <end position="290"/>
    </location>
</feature>